<evidence type="ECO:0000256" key="2">
    <source>
        <dbReference type="SAM" id="SignalP"/>
    </source>
</evidence>
<dbReference type="OrthoDB" id="6366618at2759"/>
<feature type="region of interest" description="Disordered" evidence="1">
    <location>
        <begin position="102"/>
        <end position="144"/>
    </location>
</feature>
<keyword evidence="4" id="KW-1185">Reference proteome</keyword>
<feature type="region of interest" description="Disordered" evidence="1">
    <location>
        <begin position="213"/>
        <end position="286"/>
    </location>
</feature>
<protein>
    <submittedName>
        <fullName evidence="3">Uncharacterized protein</fullName>
    </submittedName>
</protein>
<sequence>MNFVLVSASLLLLATHARAVGPGAPFEHRPLSGHPQGHWRRHHRHALDNQAAEGVLVPTFALPEDNGGSAGDPPVLVEDTGHGDLYGTASVHSVSKVELNAVNTNDAEEATTKGTATEEIPPEAQNAPQRRHGSSSHGNPGSNMALFVDTGSPLHLGFVNIVDGGYFGSGRHVNSVGNVISGPVPVVYPGPIPIAQGLSTPVSHNAHVPITYGNGESVPETSSVSMPVPSPEMTKKSMPVSHTMHPPLYSRSDQQRESSTMAPKHFVSDSESFPSLSGGSSIAMPGKSIALPQFESEFPENRDYQTTTPMEEKSELQIGFATTNIPNIPRHFVPITVAPGVVPNENRRRQSMAGKESAPVVGGTGYVRVTRGGSPHSTQDGPLPKVRSEVAASQESGQEARDAFTPVVESVNVPVLEGGFVPVTESTIATVTVVTAPSAGGFVPVAHEGFVPVTQNISALDLQGGFVPVTQEITAIDTKDDFSYAPQSESVLESMPDTRPGSVPSVKSTNNLVTPPSHRIQTSSDDGPEIVSENSIGRFQRGRINQHRFGRNFNTLHSPDGMARSSVTFNFGTPRPHPLGSLGGDGGGSLARSNFPRNPHRVAGGEVSGTPHGVIRTSSAGHSGVVTDLTTSKSAKEQSHNLDGMFAIQRPVQIALSFPEPRQVMAGKDQAPDAEIDSNPSLAAQETVNEGQESDISLNKVDSNSPNDYETSSSIVSVQRYSVGYEAADFTPSEVDTSLHARRKE</sequence>
<feature type="compositionally biased region" description="Low complexity" evidence="1">
    <location>
        <begin position="216"/>
        <end position="227"/>
    </location>
</feature>
<name>A0A423SF53_PENVA</name>
<feature type="chain" id="PRO_5018990033" evidence="2">
    <location>
        <begin position="20"/>
        <end position="745"/>
    </location>
</feature>
<reference evidence="3 4" key="1">
    <citation type="submission" date="2018-04" db="EMBL/GenBank/DDBJ databases">
        <authorList>
            <person name="Zhang X."/>
            <person name="Yuan J."/>
            <person name="Li F."/>
            <person name="Xiang J."/>
        </authorList>
    </citation>
    <scope>NUCLEOTIDE SEQUENCE [LARGE SCALE GENOMIC DNA]</scope>
    <source>
        <tissue evidence="3">Muscle</tissue>
    </source>
</reference>
<dbReference type="EMBL" id="QCYY01003537">
    <property type="protein sequence ID" value="ROT62832.1"/>
    <property type="molecule type" value="Genomic_DNA"/>
</dbReference>
<evidence type="ECO:0000313" key="4">
    <source>
        <dbReference type="Proteomes" id="UP000283509"/>
    </source>
</evidence>
<feature type="compositionally biased region" description="Low complexity" evidence="1">
    <location>
        <begin position="269"/>
        <end position="281"/>
    </location>
</feature>
<evidence type="ECO:0000256" key="1">
    <source>
        <dbReference type="SAM" id="MobiDB-lite"/>
    </source>
</evidence>
<feature type="region of interest" description="Disordered" evidence="1">
    <location>
        <begin position="369"/>
        <end position="402"/>
    </location>
</feature>
<gene>
    <name evidence="3" type="ORF">C7M84_019301</name>
</gene>
<feature type="signal peptide" evidence="2">
    <location>
        <begin position="1"/>
        <end position="19"/>
    </location>
</feature>
<feature type="region of interest" description="Disordered" evidence="1">
    <location>
        <begin position="487"/>
        <end position="530"/>
    </location>
</feature>
<feature type="compositionally biased region" description="Polar residues" evidence="1">
    <location>
        <begin position="505"/>
        <end position="525"/>
    </location>
</feature>
<organism evidence="3 4">
    <name type="scientific">Penaeus vannamei</name>
    <name type="common">Whiteleg shrimp</name>
    <name type="synonym">Litopenaeus vannamei</name>
    <dbReference type="NCBI Taxonomy" id="6689"/>
    <lineage>
        <taxon>Eukaryota</taxon>
        <taxon>Metazoa</taxon>
        <taxon>Ecdysozoa</taxon>
        <taxon>Arthropoda</taxon>
        <taxon>Crustacea</taxon>
        <taxon>Multicrustacea</taxon>
        <taxon>Malacostraca</taxon>
        <taxon>Eumalacostraca</taxon>
        <taxon>Eucarida</taxon>
        <taxon>Decapoda</taxon>
        <taxon>Dendrobranchiata</taxon>
        <taxon>Penaeoidea</taxon>
        <taxon>Penaeidae</taxon>
        <taxon>Penaeus</taxon>
    </lineage>
</organism>
<dbReference type="Proteomes" id="UP000283509">
    <property type="component" value="Unassembled WGS sequence"/>
</dbReference>
<evidence type="ECO:0000313" key="3">
    <source>
        <dbReference type="EMBL" id="ROT62832.1"/>
    </source>
</evidence>
<accession>A0A423SF53</accession>
<proteinExistence type="predicted"/>
<feature type="region of interest" description="Disordered" evidence="1">
    <location>
        <begin position="602"/>
        <end position="625"/>
    </location>
</feature>
<reference evidence="3 4" key="2">
    <citation type="submission" date="2019-01" db="EMBL/GenBank/DDBJ databases">
        <title>The decoding of complex shrimp genome reveals the adaptation for benthos swimmer, frequently molting mechanism and breeding impact on genome.</title>
        <authorList>
            <person name="Sun Y."/>
            <person name="Gao Y."/>
            <person name="Yu Y."/>
        </authorList>
    </citation>
    <scope>NUCLEOTIDE SEQUENCE [LARGE SCALE GENOMIC DNA]</scope>
    <source>
        <tissue evidence="3">Muscle</tissue>
    </source>
</reference>
<comment type="caution">
    <text evidence="3">The sequence shown here is derived from an EMBL/GenBank/DDBJ whole genome shotgun (WGS) entry which is preliminary data.</text>
</comment>
<feature type="region of interest" description="Disordered" evidence="1">
    <location>
        <begin position="682"/>
        <end position="716"/>
    </location>
</feature>
<dbReference type="AlphaFoldDB" id="A0A423SF53"/>
<keyword evidence="2" id="KW-0732">Signal</keyword>